<dbReference type="KEGG" id="cbb:CLD_3253"/>
<dbReference type="EMBL" id="CP000939">
    <property type="protein sequence ID" value="ACA43404.1"/>
    <property type="molecule type" value="Genomic_DNA"/>
</dbReference>
<reference evidence="1 2" key="1">
    <citation type="journal article" date="2007" name="PLoS ONE">
        <title>Analysis of the neurotoxin complex genes in Clostridium botulinum A1-A4 and B1 strains: BoNT/A3, /Ba4 and /B1 clusters are located within plasmids.</title>
        <authorList>
            <person name="Smith T.J."/>
            <person name="Hill K.K."/>
            <person name="Foley B.T."/>
            <person name="Detter J.C."/>
            <person name="Munk A.C."/>
            <person name="Bruce D.C."/>
            <person name="Doggett N.A."/>
            <person name="Smith L.A."/>
            <person name="Marks J.D."/>
            <person name="Xie G."/>
            <person name="Brettin T.S."/>
        </authorList>
    </citation>
    <scope>NUCLEOTIDE SEQUENCE [LARGE SCALE GENOMIC DNA]</scope>
    <source>
        <strain evidence="2">Okra / Type B1</strain>
    </source>
</reference>
<proteinExistence type="predicted"/>
<protein>
    <submittedName>
        <fullName evidence="1">Putative phage protein</fullName>
    </submittedName>
</protein>
<name>B1IJT2_CLOBK</name>
<accession>B1IJT2</accession>
<evidence type="ECO:0000313" key="1">
    <source>
        <dbReference type="EMBL" id="ACA43404.1"/>
    </source>
</evidence>
<dbReference type="AlphaFoldDB" id="B1IJT2"/>
<organism evidence="1 2">
    <name type="scientific">Clostridium botulinum (strain Okra / Type B1)</name>
    <dbReference type="NCBI Taxonomy" id="498213"/>
    <lineage>
        <taxon>Bacteria</taxon>
        <taxon>Bacillati</taxon>
        <taxon>Bacillota</taxon>
        <taxon>Clostridia</taxon>
        <taxon>Eubacteriales</taxon>
        <taxon>Clostridiaceae</taxon>
        <taxon>Clostridium</taxon>
    </lineage>
</organism>
<dbReference type="Proteomes" id="UP000008541">
    <property type="component" value="Chromosome"/>
</dbReference>
<evidence type="ECO:0000313" key="2">
    <source>
        <dbReference type="Proteomes" id="UP000008541"/>
    </source>
</evidence>
<dbReference type="HOGENOM" id="CLU_158482_0_0_9"/>
<gene>
    <name evidence="1" type="ordered locus">CLD_3253</name>
</gene>
<sequence>MSLKIINFIDKYGTADYKGINLDFVIPNTQIYNFEQNLCYLETDENIIKDKDDIFIITEEEYIKYKQQHDKDIEESKKENIQPNQQQALNAKLLKDNANFFK</sequence>